<dbReference type="GO" id="GO:0043709">
    <property type="term" value="P:cell adhesion involved in single-species biofilm formation"/>
    <property type="evidence" value="ECO:0007669"/>
    <property type="project" value="TreeGrafter"/>
</dbReference>
<protein>
    <submittedName>
        <fullName evidence="3">Diguanylate cyclase</fullName>
    </submittedName>
</protein>
<feature type="transmembrane region" description="Helical" evidence="1">
    <location>
        <begin position="117"/>
        <end position="135"/>
    </location>
</feature>
<gene>
    <name evidence="3" type="ORF">GQ588_11210</name>
</gene>
<dbReference type="InterPro" id="IPR000160">
    <property type="entry name" value="GGDEF_dom"/>
</dbReference>
<feature type="transmembrane region" description="Helical" evidence="1">
    <location>
        <begin position="58"/>
        <end position="77"/>
    </location>
</feature>
<keyword evidence="1" id="KW-0812">Transmembrane</keyword>
<feature type="transmembrane region" description="Helical" evidence="1">
    <location>
        <begin position="89"/>
        <end position="111"/>
    </location>
</feature>
<feature type="domain" description="GGDEF" evidence="2">
    <location>
        <begin position="242"/>
        <end position="370"/>
    </location>
</feature>
<dbReference type="Gene3D" id="3.30.70.270">
    <property type="match status" value="1"/>
</dbReference>
<dbReference type="InterPro" id="IPR043128">
    <property type="entry name" value="Rev_trsase/Diguanyl_cyclase"/>
</dbReference>
<feature type="transmembrane region" description="Helical" evidence="1">
    <location>
        <begin position="171"/>
        <end position="188"/>
    </location>
</feature>
<dbReference type="Proteomes" id="UP000430508">
    <property type="component" value="Chromosome"/>
</dbReference>
<dbReference type="RefSeq" id="WP_019226787.1">
    <property type="nucleotide sequence ID" value="NZ_CP046996.1"/>
</dbReference>
<evidence type="ECO:0000259" key="2">
    <source>
        <dbReference type="PROSITE" id="PS50887"/>
    </source>
</evidence>
<name>A0A857DKY3_9FIRM</name>
<dbReference type="PANTHER" id="PTHR45138">
    <property type="entry name" value="REGULATORY COMPONENTS OF SENSORY TRANSDUCTION SYSTEM"/>
    <property type="match status" value="1"/>
</dbReference>
<organism evidence="3 4">
    <name type="scientific">Dehalobacter restrictus</name>
    <dbReference type="NCBI Taxonomy" id="55583"/>
    <lineage>
        <taxon>Bacteria</taxon>
        <taxon>Bacillati</taxon>
        <taxon>Bacillota</taxon>
        <taxon>Clostridia</taxon>
        <taxon>Eubacteriales</taxon>
        <taxon>Desulfitobacteriaceae</taxon>
        <taxon>Dehalobacter</taxon>
    </lineage>
</organism>
<dbReference type="InterPro" id="IPR029787">
    <property type="entry name" value="Nucleotide_cyclase"/>
</dbReference>
<dbReference type="GO" id="GO:0052621">
    <property type="term" value="F:diguanylate cyclase activity"/>
    <property type="evidence" value="ECO:0007669"/>
    <property type="project" value="TreeGrafter"/>
</dbReference>
<dbReference type="SUPFAM" id="SSF55073">
    <property type="entry name" value="Nucleotide cyclase"/>
    <property type="match status" value="1"/>
</dbReference>
<evidence type="ECO:0000256" key="1">
    <source>
        <dbReference type="SAM" id="Phobius"/>
    </source>
</evidence>
<dbReference type="PANTHER" id="PTHR45138:SF9">
    <property type="entry name" value="DIGUANYLATE CYCLASE DGCM-RELATED"/>
    <property type="match status" value="1"/>
</dbReference>
<evidence type="ECO:0000313" key="4">
    <source>
        <dbReference type="Proteomes" id="UP000430508"/>
    </source>
</evidence>
<dbReference type="PROSITE" id="PS50887">
    <property type="entry name" value="GGDEF"/>
    <property type="match status" value="1"/>
</dbReference>
<dbReference type="CDD" id="cd01949">
    <property type="entry name" value="GGDEF"/>
    <property type="match status" value="1"/>
</dbReference>
<dbReference type="InterPro" id="IPR050469">
    <property type="entry name" value="Diguanylate_Cyclase"/>
</dbReference>
<sequence>MRFERLRKYFTIVPKENKDEFSRQLWKENFLKLIVIAGFFSICESSLLIFFPRAVADVKISILIFVSISLLMLPLLIQIYRKYDVYRKEIIYCTEVGYLIILLVFGCALSILPQNELVSINPYIIAVFGIAAFIYLPPLTSLVLYSFVYLFFFLVIPYYQPNDYIVEILRINAFIMNLCAWIFSRMVFRIRLFSLIYKKEVEAKNTILADLSVRDSMTSLYNHENLFLKLKEEIERAKRIDYPLSIIMMDIDDFKDINDRFGHQCGDDVIIRVAGILNQACRSTDIIGRYGGDEFVIILPDTASDEVLFLAERLRYKIALADFREGIHITVSGGISELKEESAEELIKKADLQLYKAKANGRNRFEAGSLVDDVQGSLWANFRG</sequence>
<accession>A0A857DKY3</accession>
<feature type="transmembrane region" description="Helical" evidence="1">
    <location>
        <begin position="30"/>
        <end position="52"/>
    </location>
</feature>
<dbReference type="GO" id="GO:1902201">
    <property type="term" value="P:negative regulation of bacterial-type flagellum-dependent cell motility"/>
    <property type="evidence" value="ECO:0007669"/>
    <property type="project" value="TreeGrafter"/>
</dbReference>
<reference evidence="3 4" key="1">
    <citation type="submission" date="2019-12" db="EMBL/GenBank/DDBJ databases">
        <title>Sequence classification of anaerobic respiratory reductive dehalogenases: First we see many, then we see few.</title>
        <authorList>
            <person name="Molenda O."/>
            <person name="Puentes Jacome L.A."/>
            <person name="Cao X."/>
            <person name="Nesbo C.L."/>
            <person name="Tang S."/>
            <person name="Morson N."/>
            <person name="Patron J."/>
            <person name="Lomheim L."/>
            <person name="Wishart D.S."/>
            <person name="Edwards E.A."/>
        </authorList>
    </citation>
    <scope>NUCLEOTIDE SEQUENCE [LARGE SCALE GENOMIC DNA]</scope>
    <source>
        <strain evidence="3 4">12DCA</strain>
    </source>
</reference>
<dbReference type="Pfam" id="PF00990">
    <property type="entry name" value="GGDEF"/>
    <property type="match status" value="1"/>
</dbReference>
<dbReference type="EMBL" id="CP046996">
    <property type="protein sequence ID" value="QHA01162.1"/>
    <property type="molecule type" value="Genomic_DNA"/>
</dbReference>
<keyword evidence="1" id="KW-1133">Transmembrane helix</keyword>
<dbReference type="GO" id="GO:0005886">
    <property type="term" value="C:plasma membrane"/>
    <property type="evidence" value="ECO:0007669"/>
    <property type="project" value="TreeGrafter"/>
</dbReference>
<dbReference type="AlphaFoldDB" id="A0A857DKY3"/>
<keyword evidence="1" id="KW-0472">Membrane</keyword>
<evidence type="ECO:0000313" key="3">
    <source>
        <dbReference type="EMBL" id="QHA01162.1"/>
    </source>
</evidence>
<dbReference type="SMART" id="SM00267">
    <property type="entry name" value="GGDEF"/>
    <property type="match status" value="1"/>
</dbReference>
<dbReference type="FunFam" id="3.30.70.270:FF:000001">
    <property type="entry name" value="Diguanylate cyclase domain protein"/>
    <property type="match status" value="1"/>
</dbReference>
<dbReference type="NCBIfam" id="TIGR00254">
    <property type="entry name" value="GGDEF"/>
    <property type="match status" value="1"/>
</dbReference>
<proteinExistence type="predicted"/>